<dbReference type="RefSeq" id="WP_188797276.1">
    <property type="nucleotide sequence ID" value="NZ_BMIZ01000001.1"/>
</dbReference>
<evidence type="ECO:0000313" key="2">
    <source>
        <dbReference type="EMBL" id="QRN54375.1"/>
    </source>
</evidence>
<dbReference type="Proteomes" id="UP000663181">
    <property type="component" value="Chromosome"/>
</dbReference>
<dbReference type="EMBL" id="CP064030">
    <property type="protein sequence ID" value="QRN54375.1"/>
    <property type="molecule type" value="Genomic_DNA"/>
</dbReference>
<evidence type="ECO:0000256" key="1">
    <source>
        <dbReference type="SAM" id="SignalP"/>
    </source>
</evidence>
<evidence type="ECO:0008006" key="4">
    <source>
        <dbReference type="Google" id="ProtNLM"/>
    </source>
</evidence>
<reference evidence="2 3" key="1">
    <citation type="submission" date="2020-10" db="EMBL/GenBank/DDBJ databases">
        <title>Phylogeny of dyella-like bacteria.</title>
        <authorList>
            <person name="Fu J."/>
        </authorList>
    </citation>
    <scope>NUCLEOTIDE SEQUENCE [LARGE SCALE GENOMIC DNA]</scope>
    <source>
        <strain evidence="2 3">DHOB09</strain>
    </source>
</reference>
<sequence length="173" mass="18405">MMTKHPFRAFRNFSAMLALGTLLLTGASCSAKSPDGQSDAGKGPSGTLTYQGVVSGNVVFSSADCAFDGHQHLVTFNAPHQDKLHPELKTPGPFIDVAFVDPGAMVQFTTSQQNPTKQTSLMGMQQKDGISYAKKGNSWVVTITGLQLPNLDVMNQKTATLSGTFVCTHLING</sequence>
<keyword evidence="3" id="KW-1185">Reference proteome</keyword>
<proteinExistence type="predicted"/>
<gene>
    <name evidence="2" type="ORF">ISN74_03035</name>
</gene>
<organism evidence="2 3">
    <name type="scientific">Dyella caseinilytica</name>
    <dbReference type="NCBI Taxonomy" id="1849581"/>
    <lineage>
        <taxon>Bacteria</taxon>
        <taxon>Pseudomonadati</taxon>
        <taxon>Pseudomonadota</taxon>
        <taxon>Gammaproteobacteria</taxon>
        <taxon>Lysobacterales</taxon>
        <taxon>Rhodanobacteraceae</taxon>
        <taxon>Dyella</taxon>
    </lineage>
</organism>
<evidence type="ECO:0000313" key="3">
    <source>
        <dbReference type="Proteomes" id="UP000663181"/>
    </source>
</evidence>
<accession>A0ABX7GVP5</accession>
<keyword evidence="1" id="KW-0732">Signal</keyword>
<name>A0ABX7GVP5_9GAMM</name>
<feature type="signal peptide" evidence="1">
    <location>
        <begin position="1"/>
        <end position="31"/>
    </location>
</feature>
<protein>
    <recommendedName>
        <fullName evidence="4">Lipoprotein</fullName>
    </recommendedName>
</protein>
<feature type="chain" id="PRO_5047191674" description="Lipoprotein" evidence="1">
    <location>
        <begin position="32"/>
        <end position="173"/>
    </location>
</feature>
<dbReference type="PROSITE" id="PS51257">
    <property type="entry name" value="PROKAR_LIPOPROTEIN"/>
    <property type="match status" value="1"/>
</dbReference>